<comment type="caution">
    <text evidence="2">The sequence shown here is derived from an EMBL/GenBank/DDBJ whole genome shotgun (WGS) entry which is preliminary data.</text>
</comment>
<accession>A0A392PQ72</accession>
<keyword evidence="3" id="KW-1185">Reference proteome</keyword>
<name>A0A392PQ72_9FABA</name>
<feature type="non-terminal residue" evidence="2">
    <location>
        <position position="1"/>
    </location>
</feature>
<evidence type="ECO:0000313" key="3">
    <source>
        <dbReference type="Proteomes" id="UP000265520"/>
    </source>
</evidence>
<sequence length="61" mass="6585">VESTLVFFLLLIGVAKLSILEEIGAVDLTGVVVVNFEVPLDFNNLKEETGGFFLLVDAKTS</sequence>
<dbReference type="Proteomes" id="UP000265520">
    <property type="component" value="Unassembled WGS sequence"/>
</dbReference>
<keyword evidence="1" id="KW-0732">Signal</keyword>
<reference evidence="2 3" key="1">
    <citation type="journal article" date="2018" name="Front. Plant Sci.">
        <title>Red Clover (Trifolium pratense) and Zigzag Clover (T. medium) - A Picture of Genomic Similarities and Differences.</title>
        <authorList>
            <person name="Dluhosova J."/>
            <person name="Istvanek J."/>
            <person name="Nedelnik J."/>
            <person name="Repkova J."/>
        </authorList>
    </citation>
    <scope>NUCLEOTIDE SEQUENCE [LARGE SCALE GENOMIC DNA]</scope>
    <source>
        <strain evidence="3">cv. 10/8</strain>
        <tissue evidence="2">Leaf</tissue>
    </source>
</reference>
<organism evidence="2 3">
    <name type="scientific">Trifolium medium</name>
    <dbReference type="NCBI Taxonomy" id="97028"/>
    <lineage>
        <taxon>Eukaryota</taxon>
        <taxon>Viridiplantae</taxon>
        <taxon>Streptophyta</taxon>
        <taxon>Embryophyta</taxon>
        <taxon>Tracheophyta</taxon>
        <taxon>Spermatophyta</taxon>
        <taxon>Magnoliopsida</taxon>
        <taxon>eudicotyledons</taxon>
        <taxon>Gunneridae</taxon>
        <taxon>Pentapetalae</taxon>
        <taxon>rosids</taxon>
        <taxon>fabids</taxon>
        <taxon>Fabales</taxon>
        <taxon>Fabaceae</taxon>
        <taxon>Papilionoideae</taxon>
        <taxon>50 kb inversion clade</taxon>
        <taxon>NPAAA clade</taxon>
        <taxon>Hologalegina</taxon>
        <taxon>IRL clade</taxon>
        <taxon>Trifolieae</taxon>
        <taxon>Trifolium</taxon>
    </lineage>
</organism>
<evidence type="ECO:0000313" key="2">
    <source>
        <dbReference type="EMBL" id="MCI13456.1"/>
    </source>
</evidence>
<feature type="signal peptide" evidence="1">
    <location>
        <begin position="1"/>
        <end position="25"/>
    </location>
</feature>
<dbReference type="EMBL" id="LXQA010088321">
    <property type="protein sequence ID" value="MCI13456.1"/>
    <property type="molecule type" value="Genomic_DNA"/>
</dbReference>
<proteinExistence type="predicted"/>
<evidence type="ECO:0000256" key="1">
    <source>
        <dbReference type="SAM" id="SignalP"/>
    </source>
</evidence>
<dbReference type="AlphaFoldDB" id="A0A392PQ72"/>
<feature type="chain" id="PRO_5017213570" evidence="1">
    <location>
        <begin position="26"/>
        <end position="61"/>
    </location>
</feature>
<protein>
    <submittedName>
        <fullName evidence="2">Uncharacterized protein</fullName>
    </submittedName>
</protein>